<evidence type="ECO:0000313" key="2">
    <source>
        <dbReference type="EMBL" id="MBW6396162.1"/>
    </source>
</evidence>
<dbReference type="Pfam" id="PF12728">
    <property type="entry name" value="HTH_17"/>
    <property type="match status" value="1"/>
</dbReference>
<sequence length="76" mass="8584">MNDLPPVMNVPETAELLRVSQSTVWRLIRGGRLRATRIGRRVLITRQAVETLLENGTSGVIPWYWELEKARGGARA</sequence>
<dbReference type="RefSeq" id="WP_219760565.1">
    <property type="nucleotide sequence ID" value="NZ_JAHXRS010000036.1"/>
</dbReference>
<dbReference type="NCBIfam" id="TIGR01764">
    <property type="entry name" value="excise"/>
    <property type="match status" value="1"/>
</dbReference>
<reference evidence="2 3" key="1">
    <citation type="submission" date="2021-07" db="EMBL/GenBank/DDBJ databases">
        <title>Thermus aquaticus gen. n. and sp. n., a nonsporulating extreme thermophile.</title>
        <authorList>
            <person name="Hu C.-J."/>
            <person name="Li W.-J."/>
            <person name="Xian W.-D."/>
        </authorList>
    </citation>
    <scope>NUCLEOTIDE SEQUENCE [LARGE SCALE GENOMIC DNA]</scope>
    <source>
        <strain evidence="2 3">SYSU G05001</strain>
    </source>
</reference>
<dbReference type="InterPro" id="IPR009061">
    <property type="entry name" value="DNA-bd_dom_put_sf"/>
</dbReference>
<evidence type="ECO:0000313" key="3">
    <source>
        <dbReference type="Proteomes" id="UP000724268"/>
    </source>
</evidence>
<comment type="caution">
    <text evidence="2">The sequence shown here is derived from an EMBL/GenBank/DDBJ whole genome shotgun (WGS) entry which is preliminary data.</text>
</comment>
<dbReference type="InterPro" id="IPR041657">
    <property type="entry name" value="HTH_17"/>
</dbReference>
<feature type="domain" description="Helix-turn-helix" evidence="1">
    <location>
        <begin position="8"/>
        <end position="56"/>
    </location>
</feature>
<gene>
    <name evidence="2" type="ORF">KZX47_13535</name>
</gene>
<accession>A0ABS7A1D0</accession>
<name>A0ABS7A1D0_9DEIN</name>
<protein>
    <submittedName>
        <fullName evidence="2">Helix-turn-helix domain-containing protein</fullName>
    </submittedName>
</protein>
<dbReference type="EMBL" id="JAHXRS010000036">
    <property type="protein sequence ID" value="MBW6396162.1"/>
    <property type="molecule type" value="Genomic_DNA"/>
</dbReference>
<dbReference type="InterPro" id="IPR010093">
    <property type="entry name" value="SinI_DNA-bd"/>
</dbReference>
<proteinExistence type="predicted"/>
<dbReference type="Proteomes" id="UP000724268">
    <property type="component" value="Unassembled WGS sequence"/>
</dbReference>
<organism evidence="2 3">
    <name type="scientific">Thermus brevis</name>
    <dbReference type="NCBI Taxonomy" id="2862456"/>
    <lineage>
        <taxon>Bacteria</taxon>
        <taxon>Thermotogati</taxon>
        <taxon>Deinococcota</taxon>
        <taxon>Deinococci</taxon>
        <taxon>Thermales</taxon>
        <taxon>Thermaceae</taxon>
        <taxon>Thermus</taxon>
    </lineage>
</organism>
<keyword evidence="3" id="KW-1185">Reference proteome</keyword>
<dbReference type="SUPFAM" id="SSF46955">
    <property type="entry name" value="Putative DNA-binding domain"/>
    <property type="match status" value="1"/>
</dbReference>
<evidence type="ECO:0000259" key="1">
    <source>
        <dbReference type="Pfam" id="PF12728"/>
    </source>
</evidence>